<dbReference type="PANTHER" id="PTHR35495:SF1">
    <property type="entry name" value="OS06G0679600 PROTEIN"/>
    <property type="match status" value="1"/>
</dbReference>
<dbReference type="OMA" id="CFSARIY"/>
<protein>
    <submittedName>
        <fullName evidence="2">Uncharacterized protein</fullName>
    </submittedName>
</protein>
<dbReference type="Gramene" id="ONK74970">
    <property type="protein sequence ID" value="ONK74970"/>
    <property type="gene ID" value="A4U43_C03F11970"/>
</dbReference>
<feature type="region of interest" description="Disordered" evidence="1">
    <location>
        <begin position="1"/>
        <end position="22"/>
    </location>
</feature>
<sequence>MNRRLRNPNGSGSKPKSDRFLKPGALARIRDSKISARSPSRSAVKIQILSPPPSPARSVATVDGSPCFVGRIYGPRFLNRKKLVASKRIFFVPSSPDPVSESGLDVIGADLLLAH</sequence>
<name>A0A5P1FEI6_ASPOF</name>
<evidence type="ECO:0000313" key="2">
    <source>
        <dbReference type="EMBL" id="ONK74970.1"/>
    </source>
</evidence>
<keyword evidence="3" id="KW-1185">Reference proteome</keyword>
<gene>
    <name evidence="2" type="ORF">A4U43_C03F11970</name>
</gene>
<dbReference type="EMBL" id="CM007383">
    <property type="protein sequence ID" value="ONK74970.1"/>
    <property type="molecule type" value="Genomic_DNA"/>
</dbReference>
<accession>A0A5P1FEI6</accession>
<proteinExistence type="predicted"/>
<organism evidence="2 3">
    <name type="scientific">Asparagus officinalis</name>
    <name type="common">Garden asparagus</name>
    <dbReference type="NCBI Taxonomy" id="4686"/>
    <lineage>
        <taxon>Eukaryota</taxon>
        <taxon>Viridiplantae</taxon>
        <taxon>Streptophyta</taxon>
        <taxon>Embryophyta</taxon>
        <taxon>Tracheophyta</taxon>
        <taxon>Spermatophyta</taxon>
        <taxon>Magnoliopsida</taxon>
        <taxon>Liliopsida</taxon>
        <taxon>Asparagales</taxon>
        <taxon>Asparagaceae</taxon>
        <taxon>Asparagoideae</taxon>
        <taxon>Asparagus</taxon>
    </lineage>
</organism>
<reference evidence="3" key="1">
    <citation type="journal article" date="2017" name="Nat. Commun.">
        <title>The asparagus genome sheds light on the origin and evolution of a young Y chromosome.</title>
        <authorList>
            <person name="Harkess A."/>
            <person name="Zhou J."/>
            <person name="Xu C."/>
            <person name="Bowers J.E."/>
            <person name="Van der Hulst R."/>
            <person name="Ayyampalayam S."/>
            <person name="Mercati F."/>
            <person name="Riccardi P."/>
            <person name="McKain M.R."/>
            <person name="Kakrana A."/>
            <person name="Tang H."/>
            <person name="Ray J."/>
            <person name="Groenendijk J."/>
            <person name="Arikit S."/>
            <person name="Mathioni S.M."/>
            <person name="Nakano M."/>
            <person name="Shan H."/>
            <person name="Telgmann-Rauber A."/>
            <person name="Kanno A."/>
            <person name="Yue Z."/>
            <person name="Chen H."/>
            <person name="Li W."/>
            <person name="Chen Y."/>
            <person name="Xu X."/>
            <person name="Zhang Y."/>
            <person name="Luo S."/>
            <person name="Chen H."/>
            <person name="Gao J."/>
            <person name="Mao Z."/>
            <person name="Pires J.C."/>
            <person name="Luo M."/>
            <person name="Kudrna D."/>
            <person name="Wing R.A."/>
            <person name="Meyers B.C."/>
            <person name="Yi K."/>
            <person name="Kong H."/>
            <person name="Lavrijsen P."/>
            <person name="Sunseri F."/>
            <person name="Falavigna A."/>
            <person name="Ye Y."/>
            <person name="Leebens-Mack J.H."/>
            <person name="Chen G."/>
        </authorList>
    </citation>
    <scope>NUCLEOTIDE SEQUENCE [LARGE SCALE GENOMIC DNA]</scope>
    <source>
        <strain evidence="3">cv. DH0086</strain>
    </source>
</reference>
<dbReference type="AlphaFoldDB" id="A0A5P1FEI6"/>
<dbReference type="Proteomes" id="UP000243459">
    <property type="component" value="Chromosome 3"/>
</dbReference>
<evidence type="ECO:0000256" key="1">
    <source>
        <dbReference type="SAM" id="MobiDB-lite"/>
    </source>
</evidence>
<dbReference type="PANTHER" id="PTHR35495">
    <property type="entry name" value="OS06G0679600 PROTEIN"/>
    <property type="match status" value="1"/>
</dbReference>
<evidence type="ECO:0000313" key="3">
    <source>
        <dbReference type="Proteomes" id="UP000243459"/>
    </source>
</evidence>